<organism evidence="1 2">
    <name type="scientific">Anaplasma phagocytophilum (strain HZ)</name>
    <dbReference type="NCBI Taxonomy" id="212042"/>
    <lineage>
        <taxon>Bacteria</taxon>
        <taxon>Pseudomonadati</taxon>
        <taxon>Pseudomonadota</taxon>
        <taxon>Alphaproteobacteria</taxon>
        <taxon>Rickettsiales</taxon>
        <taxon>Anaplasmataceae</taxon>
        <taxon>Anaplasma</taxon>
        <taxon>phagocytophilum group</taxon>
    </lineage>
</organism>
<dbReference type="HOGENOM" id="CLU_3387742_0_0_5"/>
<evidence type="ECO:0000313" key="2">
    <source>
        <dbReference type="Proteomes" id="UP000001943"/>
    </source>
</evidence>
<dbReference type="EnsemblBacteria" id="ABD43945">
    <property type="protein sequence ID" value="ABD43945"/>
    <property type="gene ID" value="APH_0583"/>
</dbReference>
<accession>Q2GKC8</accession>
<name>Q2GKC8_ANAPZ</name>
<dbReference type="EMBL" id="CP000235">
    <property type="protein sequence ID" value="ABD43945.1"/>
    <property type="molecule type" value="Genomic_DNA"/>
</dbReference>
<gene>
    <name evidence="1" type="ordered locus">APH_0583</name>
</gene>
<dbReference type="PaxDb" id="212042-APH_0583"/>
<keyword evidence="2" id="KW-1185">Reference proteome</keyword>
<dbReference type="Proteomes" id="UP000001943">
    <property type="component" value="Chromosome"/>
</dbReference>
<protein>
    <submittedName>
        <fullName evidence="1">Uncharacterized protein</fullName>
    </submittedName>
</protein>
<reference evidence="1 2" key="1">
    <citation type="journal article" date="2006" name="PLoS Genet.">
        <title>Comparative genomics of emerging human ehrlichiosis agents.</title>
        <authorList>
            <person name="Dunning Hotopp J.C."/>
            <person name="Lin M."/>
            <person name="Madupu R."/>
            <person name="Crabtree J."/>
            <person name="Angiuoli S.V."/>
            <person name="Eisen J.A."/>
            <person name="Seshadri R."/>
            <person name="Ren Q."/>
            <person name="Wu M."/>
            <person name="Utterback T.R."/>
            <person name="Smith S."/>
            <person name="Lewis M."/>
            <person name="Khouri H."/>
            <person name="Zhang C."/>
            <person name="Niu H."/>
            <person name="Lin Q."/>
            <person name="Ohashi N."/>
            <person name="Zhi N."/>
            <person name="Nelson W."/>
            <person name="Brinkac L.M."/>
            <person name="Dodson R.J."/>
            <person name="Rosovitz M.J."/>
            <person name="Sundaram J."/>
            <person name="Daugherty S.C."/>
            <person name="Davidsen T."/>
            <person name="Durkin A.S."/>
            <person name="Gwinn M."/>
            <person name="Haft D.H."/>
            <person name="Selengut J.D."/>
            <person name="Sullivan S.A."/>
            <person name="Zafar N."/>
            <person name="Zhou L."/>
            <person name="Benahmed F."/>
            <person name="Forberger H."/>
            <person name="Halpin R."/>
            <person name="Mulligan S."/>
            <person name="Robinson J."/>
            <person name="White O."/>
            <person name="Rikihisa Y."/>
            <person name="Tettelin H."/>
        </authorList>
    </citation>
    <scope>NUCLEOTIDE SEQUENCE [LARGE SCALE GENOMIC DNA]</scope>
    <source>
        <strain evidence="1 2">HZ</strain>
    </source>
</reference>
<dbReference type="KEGG" id="aph:APH_0583"/>
<dbReference type="AlphaFoldDB" id="Q2GKC8"/>
<evidence type="ECO:0000313" key="1">
    <source>
        <dbReference type="EMBL" id="ABD43945.1"/>
    </source>
</evidence>
<sequence length="32" mass="3764">MFYLQKNILTCLEQKIKIPRETSIKILNSAIL</sequence>
<proteinExistence type="predicted"/>